<comment type="caution">
    <text evidence="1">The sequence shown here is derived from an EMBL/GenBank/DDBJ whole genome shotgun (WGS) entry which is preliminary data.</text>
</comment>
<reference evidence="1 2" key="1">
    <citation type="submission" date="2020-02" db="EMBL/GenBank/DDBJ databases">
        <title>Genome sequencing of Aeromonas rivipollensis.</title>
        <authorList>
            <person name="Fono-Tamo Ubani E.K."/>
            <person name="Lekota K.E."/>
        </authorList>
    </citation>
    <scope>NUCLEOTIDE SEQUENCE [LARGE SCALE GENOMIC DNA]</scope>
    <source>
        <strain evidence="1 2">G87</strain>
    </source>
</reference>
<name>A0AAW9YGU9_9GAMM</name>
<protein>
    <submittedName>
        <fullName evidence="1">Uncharacterized protein</fullName>
    </submittedName>
</protein>
<evidence type="ECO:0000313" key="1">
    <source>
        <dbReference type="EMBL" id="NEX77118.1"/>
    </source>
</evidence>
<dbReference type="EMBL" id="JAAIKZ010000044">
    <property type="protein sequence ID" value="NEX77118.1"/>
    <property type="molecule type" value="Genomic_DNA"/>
</dbReference>
<organism evidence="1 2">
    <name type="scientific">Aeromonas rivipollensis</name>
    <dbReference type="NCBI Taxonomy" id="948519"/>
    <lineage>
        <taxon>Bacteria</taxon>
        <taxon>Pseudomonadati</taxon>
        <taxon>Pseudomonadota</taxon>
        <taxon>Gammaproteobacteria</taxon>
        <taxon>Aeromonadales</taxon>
        <taxon>Aeromonadaceae</taxon>
        <taxon>Aeromonas</taxon>
    </lineage>
</organism>
<dbReference type="AlphaFoldDB" id="A0AAW9YGU9"/>
<evidence type="ECO:0000313" key="2">
    <source>
        <dbReference type="Proteomes" id="UP000480681"/>
    </source>
</evidence>
<sequence>MNINDLWEQPIKSSGENGIFRKQDWIKEADGKLISAELLRDCAIQKSHELESIKKICDKNGVRAASSDIIKIIDIKCSANKSSILLLGYAIELLLKAGIVSLLISAPKHLLERKVKDYSHKLLNIADDLQLTLSVKERALLTSLSSYIIQETRYPLTPKSTDDYCNRSNLITLFVSDNEKFLCGVNLFHRLRKFMIDIDGTPDNPKFHSRMGMEQNGYVIFRAGGTLPPIIIIKFCDSQINSDLNTLSHVRYLLSQKNKDDMSIHSRLMEKAWVRAIFYLVDKKKGLIKIDVKP</sequence>
<proteinExistence type="predicted"/>
<accession>A0AAW9YGU9</accession>
<gene>
    <name evidence="1" type="ORF">G4911_20645</name>
</gene>
<dbReference type="Proteomes" id="UP000480681">
    <property type="component" value="Unassembled WGS sequence"/>
</dbReference>
<dbReference type="RefSeq" id="WP_163149948.1">
    <property type="nucleotide sequence ID" value="NZ_JAAIKZ010000044.1"/>
</dbReference>